<dbReference type="PROSITE" id="PS51833">
    <property type="entry name" value="HDOD"/>
    <property type="match status" value="1"/>
</dbReference>
<dbReference type="Pfam" id="PF08668">
    <property type="entry name" value="HDOD"/>
    <property type="match status" value="1"/>
</dbReference>
<evidence type="ECO:0000313" key="2">
    <source>
        <dbReference type="EMBL" id="AZP14168.1"/>
    </source>
</evidence>
<dbReference type="InterPro" id="IPR013976">
    <property type="entry name" value="HDOD"/>
</dbReference>
<dbReference type="RefSeq" id="WP_126129529.1">
    <property type="nucleotide sequence ID" value="NZ_CP034464.1"/>
</dbReference>
<dbReference type="PANTHER" id="PTHR33525:SF3">
    <property type="entry name" value="RIBONUCLEASE Y"/>
    <property type="match status" value="1"/>
</dbReference>
<dbReference type="PANTHER" id="PTHR33525">
    <property type="match status" value="1"/>
</dbReference>
<dbReference type="Proteomes" id="UP000275663">
    <property type="component" value="Chromosome"/>
</dbReference>
<evidence type="ECO:0000259" key="1">
    <source>
        <dbReference type="PROSITE" id="PS51833"/>
    </source>
</evidence>
<name>A0A3Q9BTM1_9BURK</name>
<protein>
    <submittedName>
        <fullName evidence="2">HDOD domain-containing protein</fullName>
    </submittedName>
</protein>
<feature type="domain" description="HDOD" evidence="1">
    <location>
        <begin position="36"/>
        <end position="230"/>
    </location>
</feature>
<dbReference type="KEGG" id="upv:EJN92_20500"/>
<dbReference type="SUPFAM" id="SSF109604">
    <property type="entry name" value="HD-domain/PDEase-like"/>
    <property type="match status" value="1"/>
</dbReference>
<dbReference type="InterPro" id="IPR052340">
    <property type="entry name" value="RNase_Y/CdgJ"/>
</dbReference>
<keyword evidence="3" id="KW-1185">Reference proteome</keyword>
<proteinExistence type="predicted"/>
<dbReference type="EMBL" id="CP034464">
    <property type="protein sequence ID" value="AZP14168.1"/>
    <property type="molecule type" value="Genomic_DNA"/>
</dbReference>
<gene>
    <name evidence="2" type="ORF">EJN92_20500</name>
</gene>
<dbReference type="OrthoDB" id="9797768at2"/>
<dbReference type="AlphaFoldDB" id="A0A3Q9BTM1"/>
<dbReference type="Gene3D" id="1.10.3210.10">
    <property type="entry name" value="Hypothetical protein af1432"/>
    <property type="match status" value="1"/>
</dbReference>
<sequence length="309" mass="33262">MPTIPVNNANTQSIPVVSGTIAAISAESVITEVESLFALPDAAIQLSALLSDPDTTNIQIVDIISIDPALSARVLKLVNSAYFGLNESVGTISRAVAVLGRSPLHSLVLATSAGLAFENMSSELVDMEKFWKRSVYAALAAGSLASRGGPRLRERVFLSALLHQVGQLVMYHHLPEISTQVLAAVARGEDRASSEYALLGFTHADLGATLLEHWKLPVALTEPVRYQERSNEAPDHAREAALVHLASLIAQHMELNLANSPTASAFDVDPELWAQANCNPEILDSVIEEVDLNWFQVISLIAPNAMLIY</sequence>
<evidence type="ECO:0000313" key="3">
    <source>
        <dbReference type="Proteomes" id="UP000275663"/>
    </source>
</evidence>
<accession>A0A3Q9BTM1</accession>
<reference evidence="2 3" key="1">
    <citation type="journal article" date="2011" name="Int. J. Syst. Evol. Microbiol.">
        <title>Description of Undibacterium oligocarboniphilum sp. nov., isolated from purified water, and Undibacterium pigrum strain CCUG 49012 as the type strain of Undibacterium parvum sp. nov., and emended descriptions of the genus Undibacterium and the species Undibacterium pigrum.</title>
        <authorList>
            <person name="Eder W."/>
            <person name="Wanner G."/>
            <person name="Ludwig W."/>
            <person name="Busse H.J."/>
            <person name="Ziemke-Kageler F."/>
            <person name="Lang E."/>
        </authorList>
    </citation>
    <scope>NUCLEOTIDE SEQUENCE [LARGE SCALE GENOMIC DNA]</scope>
    <source>
        <strain evidence="2 3">DSM 23061</strain>
    </source>
</reference>
<organism evidence="2 3">
    <name type="scientific">Undibacterium parvum</name>
    <dbReference type="NCBI Taxonomy" id="401471"/>
    <lineage>
        <taxon>Bacteria</taxon>
        <taxon>Pseudomonadati</taxon>
        <taxon>Pseudomonadota</taxon>
        <taxon>Betaproteobacteria</taxon>
        <taxon>Burkholderiales</taxon>
        <taxon>Oxalobacteraceae</taxon>
        <taxon>Undibacterium</taxon>
    </lineage>
</organism>